<protein>
    <submittedName>
        <fullName evidence="2">SUMO interacting motifs containing 1</fullName>
    </submittedName>
</protein>
<dbReference type="CTD" id="375484"/>
<dbReference type="PANTHER" id="PTHR23187">
    <property type="entry name" value="FLJ44216 PROTEIN-RELATED"/>
    <property type="match status" value="1"/>
</dbReference>
<feature type="compositionally biased region" description="Polar residues" evidence="1">
    <location>
        <begin position="152"/>
        <end position="165"/>
    </location>
</feature>
<name>A0A3B3VDR9_9TELE</name>
<accession>A0A3B3VDR9</accession>
<feature type="region of interest" description="Disordered" evidence="1">
    <location>
        <begin position="312"/>
        <end position="331"/>
    </location>
</feature>
<organism evidence="2 3">
    <name type="scientific">Poecilia latipinna</name>
    <name type="common">sailfin molly</name>
    <dbReference type="NCBI Taxonomy" id="48699"/>
    <lineage>
        <taxon>Eukaryota</taxon>
        <taxon>Metazoa</taxon>
        <taxon>Chordata</taxon>
        <taxon>Craniata</taxon>
        <taxon>Vertebrata</taxon>
        <taxon>Euteleostomi</taxon>
        <taxon>Actinopterygii</taxon>
        <taxon>Neopterygii</taxon>
        <taxon>Teleostei</taxon>
        <taxon>Neoteleostei</taxon>
        <taxon>Acanthomorphata</taxon>
        <taxon>Ovalentaria</taxon>
        <taxon>Atherinomorphae</taxon>
        <taxon>Cyprinodontiformes</taxon>
        <taxon>Poeciliidae</taxon>
        <taxon>Poeciliinae</taxon>
        <taxon>Poecilia</taxon>
    </lineage>
</organism>
<dbReference type="PANTHER" id="PTHR23187:SF3">
    <property type="entry name" value="SUMO-INTERACTING MOTIF-CONTAINING PROTEIN 1"/>
    <property type="match status" value="1"/>
</dbReference>
<dbReference type="Proteomes" id="UP000261500">
    <property type="component" value="Unplaced"/>
</dbReference>
<dbReference type="RefSeq" id="XP_014893736.1">
    <property type="nucleotide sequence ID" value="XM_015038250.1"/>
</dbReference>
<dbReference type="KEGG" id="plai:106951017"/>
<feature type="compositionally biased region" description="Polar residues" evidence="1">
    <location>
        <begin position="319"/>
        <end position="328"/>
    </location>
</feature>
<evidence type="ECO:0000256" key="1">
    <source>
        <dbReference type="SAM" id="MobiDB-lite"/>
    </source>
</evidence>
<dbReference type="STRING" id="48699.ENSPLAP00000023153"/>
<sequence>MEEVISLSSDDSDLEIVGSYGGFTKSEPPPPLSEVRVDVEAVNVNIPRHYIDLTDPRWACPELKLRPRFNIPGSSVIDLTANEIKETKPETKSSLDLTETRVTKPEIKDCFEVGDSQFNQSIVNKNNVLNGQGLKLQENSSGHSHIFPLQQDCGTQSPKQRRLNSPMQPQKQNLAIQPSQDAPNVELDQLPFIESHIKNLKRSGSCVQLTKDSPQMSQCFKPNNRFEAQESATSSDIVSSTLYVSLTEPAVPKCLPIMLKTTTKEHETPQEYTNNLLQDQATQDLQIPTDCPIVGHDDANLKQHKTMENKLDGFHSSDMIPSSTSYQDKPQKEAICSNLEKLDLDNSDSGQRSPSNHPSSQSSQSSKADSVSYPSSSPLNHTNRGGQSPRSPYMPSEKMHEWELQSQTYEEDTGGDSPVSLPWQGESDREDMNEESRCCTDFREASREDRRHVCPITLKKLMAGHHQVLNDISLCHLPPVGMEIDKDNLNPKAPEVLCRQSLSLVYSTIEENYPEGTLQLLSDLLQPGYYPPKDITTHLLRGILLDPHCPYHLSLQAYNLLMRTQRHHRANRSSVPWDWELLTSVMSNQLEQSKQQDDGKKENQWDIICLLLEYCVQTLEDDFTARCSSSSLSHSIAKATLSCDRQFSRVRDVIKWLFCVIMKTTENDDSKEGIKIKDEQIRIVSVFQRMLSLALEVDRSPALNSAKLSDELFHMVLSHMPLRAHRMLLLESLQSKLLSCKLLEQLLDYACPEKVSIPMSLKLLLHFLKNCTLAADPTDGLERWRKWEELIHLLWMLLLSYSKAMKGCLTSSTFEQIGKEATLVYKPDDMVSKSAVQEAVNAFLSRSQQDIGEALPLHVEESLTYLQDHLLDVCQC</sequence>
<proteinExistence type="predicted"/>
<dbReference type="GO" id="GO:0032184">
    <property type="term" value="F:SUMO polymer binding"/>
    <property type="evidence" value="ECO:0007669"/>
    <property type="project" value="TreeGrafter"/>
</dbReference>
<dbReference type="GeneID" id="106951017"/>
<feature type="compositionally biased region" description="Low complexity" evidence="1">
    <location>
        <begin position="353"/>
        <end position="372"/>
    </location>
</feature>
<feature type="region of interest" description="Disordered" evidence="1">
    <location>
        <begin position="343"/>
        <end position="434"/>
    </location>
</feature>
<reference evidence="2" key="1">
    <citation type="submission" date="2025-08" db="UniProtKB">
        <authorList>
            <consortium name="Ensembl"/>
        </authorList>
    </citation>
    <scope>IDENTIFICATION</scope>
</reference>
<evidence type="ECO:0000313" key="3">
    <source>
        <dbReference type="Proteomes" id="UP000261500"/>
    </source>
</evidence>
<dbReference type="OrthoDB" id="6088715at2759"/>
<feature type="region of interest" description="Disordered" evidence="1">
    <location>
        <begin position="145"/>
        <end position="165"/>
    </location>
</feature>
<feature type="compositionally biased region" description="Polar residues" evidence="1">
    <location>
        <begin position="373"/>
        <end position="390"/>
    </location>
</feature>
<dbReference type="InterPro" id="IPR052119">
    <property type="entry name" value="ElonginBC-PRC2_ViralRestrict"/>
</dbReference>
<evidence type="ECO:0000313" key="2">
    <source>
        <dbReference type="Ensembl" id="ENSPLAP00000023153.1"/>
    </source>
</evidence>
<reference evidence="2" key="2">
    <citation type="submission" date="2025-09" db="UniProtKB">
        <authorList>
            <consortium name="Ensembl"/>
        </authorList>
    </citation>
    <scope>IDENTIFICATION</scope>
</reference>
<keyword evidence="3" id="KW-1185">Reference proteome</keyword>
<dbReference type="Ensembl" id="ENSPLAT00000006647.1">
    <property type="protein sequence ID" value="ENSPLAP00000023153.1"/>
    <property type="gene ID" value="ENSPLAG00000008284.1"/>
</dbReference>
<dbReference type="AlphaFoldDB" id="A0A3B3VDR9"/>
<dbReference type="GeneTree" id="ENSGT00940000153451"/>